<dbReference type="GeneID" id="97038750"/>
<evidence type="ECO:0000313" key="1">
    <source>
        <dbReference type="EMBL" id="CAB3638698.1"/>
    </source>
</evidence>
<proteinExistence type="predicted"/>
<dbReference type="Proteomes" id="UP000494255">
    <property type="component" value="Unassembled WGS sequence"/>
</dbReference>
<reference evidence="1 2" key="1">
    <citation type="submission" date="2020-04" db="EMBL/GenBank/DDBJ databases">
        <authorList>
            <person name="De Canck E."/>
        </authorList>
    </citation>
    <scope>NUCLEOTIDE SEQUENCE [LARGE SCALE GENOMIC DNA]</scope>
    <source>
        <strain evidence="1 2">LMG 24238</strain>
    </source>
</reference>
<dbReference type="AlphaFoldDB" id="A0A6J4ZUG2"/>
<name>A0A6J4ZUG2_9BURK</name>
<organism evidence="1 2">
    <name type="scientific">Paraburkholderia sediminicola</name>
    <dbReference type="NCBI Taxonomy" id="458836"/>
    <lineage>
        <taxon>Bacteria</taxon>
        <taxon>Pseudomonadati</taxon>
        <taxon>Pseudomonadota</taxon>
        <taxon>Betaproteobacteria</taxon>
        <taxon>Burkholderiales</taxon>
        <taxon>Burkholderiaceae</taxon>
        <taxon>Paraburkholderia</taxon>
    </lineage>
</organism>
<dbReference type="EMBL" id="CADIKC010000001">
    <property type="protein sequence ID" value="CAB3638698.1"/>
    <property type="molecule type" value="Genomic_DNA"/>
</dbReference>
<evidence type="ECO:0000313" key="2">
    <source>
        <dbReference type="Proteomes" id="UP000494255"/>
    </source>
</evidence>
<gene>
    <name evidence="1" type="ORF">LMG24238_00079</name>
</gene>
<accession>A0A6J4ZUG2</accession>
<keyword evidence="2" id="KW-1185">Reference proteome</keyword>
<sequence length="88" mass="9665">MDQLRTNLTAPLLSVDSTLWFSAYAFGWGYCAFALPAETVCEKLGAANETPKQLMLAFELGKRRLLQAVEQKALPGTGERITLSTDDL</sequence>
<dbReference type="RefSeq" id="WP_175048531.1">
    <property type="nucleotide sequence ID" value="NZ_CADIKC010000001.1"/>
</dbReference>
<protein>
    <submittedName>
        <fullName evidence="1">Uncharacterized protein</fullName>
    </submittedName>
</protein>